<reference evidence="2" key="1">
    <citation type="submission" date="2012-11" db="EMBL/GenBank/DDBJ databases">
        <authorList>
            <person name="Lucero-Rivera Y.E."/>
            <person name="Tovar-Ramirez D."/>
        </authorList>
    </citation>
    <scope>NUCLEOTIDE SEQUENCE [LARGE SCALE GENOMIC DNA]</scope>
    <source>
        <strain evidence="2">Araruama</strain>
    </source>
</reference>
<organism evidence="1 2">
    <name type="scientific">Candidatus Magnetoglobus multicellularis str. Araruama</name>
    <dbReference type="NCBI Taxonomy" id="890399"/>
    <lineage>
        <taxon>Bacteria</taxon>
        <taxon>Pseudomonadati</taxon>
        <taxon>Thermodesulfobacteriota</taxon>
        <taxon>Desulfobacteria</taxon>
        <taxon>Desulfobacterales</taxon>
        <taxon>Desulfobacteraceae</taxon>
        <taxon>Candidatus Magnetoglobus</taxon>
    </lineage>
</organism>
<evidence type="ECO:0000313" key="1">
    <source>
        <dbReference type="EMBL" id="ETR65090.1"/>
    </source>
</evidence>
<proteinExistence type="predicted"/>
<comment type="caution">
    <text evidence="1">The sequence shown here is derived from an EMBL/GenBank/DDBJ whole genome shotgun (WGS) entry which is preliminary data.</text>
</comment>
<dbReference type="Proteomes" id="UP000189670">
    <property type="component" value="Unassembled WGS sequence"/>
</dbReference>
<name>A0A1V1NR82_9BACT</name>
<accession>A0A1V1NR82</accession>
<evidence type="ECO:0000313" key="2">
    <source>
        <dbReference type="Proteomes" id="UP000189670"/>
    </source>
</evidence>
<protein>
    <submittedName>
        <fullName evidence="1">Uncharacterized protein</fullName>
    </submittedName>
</protein>
<dbReference type="AlphaFoldDB" id="A0A1V1NR82"/>
<sequence length="150" mass="17229">MDHYIVNNRQFQSWVDEIKVRAGQTFPLMRRYCPSSTATHISMEFAKMLIKGDVTIDDICQSSDERLRNWGAGLNHNAIFDTFAKHLQSDTLMPLFQGKISADTIDHLSEWEKQRHVALDNVSEKDALKILTELAKNDPSIARRINTLLK</sequence>
<dbReference type="EMBL" id="ATBP01003222">
    <property type="protein sequence ID" value="ETR65090.1"/>
    <property type="molecule type" value="Genomic_DNA"/>
</dbReference>
<gene>
    <name evidence="1" type="ORF">OMM_14835</name>
</gene>